<dbReference type="EMBL" id="MUJZ01022253">
    <property type="protein sequence ID" value="OTF79602.1"/>
    <property type="molecule type" value="Genomic_DNA"/>
</dbReference>
<keyword evidence="2" id="KW-1133">Transmembrane helix</keyword>
<dbReference type="Proteomes" id="UP000194236">
    <property type="component" value="Unassembled WGS sequence"/>
</dbReference>
<keyword evidence="4" id="KW-1185">Reference proteome</keyword>
<reference evidence="3 4" key="1">
    <citation type="submission" date="2017-03" db="EMBL/GenBank/DDBJ databases">
        <title>Genome Survey of Euroglyphus maynei.</title>
        <authorList>
            <person name="Arlian L.G."/>
            <person name="Morgan M.S."/>
            <person name="Rider S.D."/>
        </authorList>
    </citation>
    <scope>NUCLEOTIDE SEQUENCE [LARGE SCALE GENOMIC DNA]</scope>
    <source>
        <strain evidence="3">Arlian Lab</strain>
        <tissue evidence="3">Whole body</tissue>
    </source>
</reference>
<evidence type="ECO:0000313" key="3">
    <source>
        <dbReference type="EMBL" id="OTF79602.1"/>
    </source>
</evidence>
<organism evidence="3 4">
    <name type="scientific">Euroglyphus maynei</name>
    <name type="common">Mayne's house dust mite</name>
    <dbReference type="NCBI Taxonomy" id="6958"/>
    <lineage>
        <taxon>Eukaryota</taxon>
        <taxon>Metazoa</taxon>
        <taxon>Ecdysozoa</taxon>
        <taxon>Arthropoda</taxon>
        <taxon>Chelicerata</taxon>
        <taxon>Arachnida</taxon>
        <taxon>Acari</taxon>
        <taxon>Acariformes</taxon>
        <taxon>Sarcoptiformes</taxon>
        <taxon>Astigmata</taxon>
        <taxon>Psoroptidia</taxon>
        <taxon>Analgoidea</taxon>
        <taxon>Pyroglyphidae</taxon>
        <taxon>Pyroglyphinae</taxon>
        <taxon>Euroglyphus</taxon>
    </lineage>
</organism>
<gene>
    <name evidence="3" type="ORF">BLA29_002872</name>
</gene>
<feature type="transmembrane region" description="Helical" evidence="2">
    <location>
        <begin position="180"/>
        <end position="199"/>
    </location>
</feature>
<evidence type="ECO:0000256" key="2">
    <source>
        <dbReference type="SAM" id="Phobius"/>
    </source>
</evidence>
<dbReference type="AlphaFoldDB" id="A0A1Y3BFG2"/>
<keyword evidence="2" id="KW-0472">Membrane</keyword>
<accession>A0A1Y3BFG2</accession>
<feature type="region of interest" description="Disordered" evidence="1">
    <location>
        <begin position="95"/>
        <end position="155"/>
    </location>
</feature>
<evidence type="ECO:0000256" key="1">
    <source>
        <dbReference type="SAM" id="MobiDB-lite"/>
    </source>
</evidence>
<evidence type="ECO:0000313" key="4">
    <source>
        <dbReference type="Proteomes" id="UP000194236"/>
    </source>
</evidence>
<comment type="caution">
    <text evidence="3">The sequence shown here is derived from an EMBL/GenBank/DDBJ whole genome shotgun (WGS) entry which is preliminary data.</text>
</comment>
<proteinExistence type="predicted"/>
<sequence length="201" mass="22369">MNVNDVFASLDGKICAQYNDQNCWNGSHTVSAYEARQNGQRQSSSSSSSMNGNYSNEMIITLHDRVKQSETTIQELLIHNQHSSRFSHTINDELDQVDDDTDHNDHQLDDGSGSGANPIYDDEDYNYQESSGHLPRLSNHHHHHDDGDMSGSTDDAVSDIVIDPIQVITKQHSDSSALRISMSIAMMAMLTILSLMISFSL</sequence>
<protein>
    <submittedName>
        <fullName evidence="3">Uncharacterized protein</fullName>
    </submittedName>
</protein>
<name>A0A1Y3BFG2_EURMA</name>
<keyword evidence="2" id="KW-0812">Transmembrane</keyword>